<feature type="domain" description="RNA polymerase sigma-70 region 4" evidence="1">
    <location>
        <begin position="9"/>
        <end position="39"/>
    </location>
</feature>
<dbReference type="Proteomes" id="UP000472839">
    <property type="component" value="Unassembled WGS sequence"/>
</dbReference>
<dbReference type="GO" id="GO:0003700">
    <property type="term" value="F:DNA-binding transcription factor activity"/>
    <property type="evidence" value="ECO:0007669"/>
    <property type="project" value="InterPro"/>
</dbReference>
<evidence type="ECO:0000313" key="3">
    <source>
        <dbReference type="Proteomes" id="UP000472839"/>
    </source>
</evidence>
<dbReference type="Pfam" id="PF04545">
    <property type="entry name" value="Sigma70_r4"/>
    <property type="match status" value="1"/>
</dbReference>
<sequence>MNSNKDYFEYSYTEIAERLNLTRNQVISIERTAFRKIKKY</sequence>
<protein>
    <recommendedName>
        <fullName evidence="1">RNA polymerase sigma-70 region 4 domain-containing protein</fullName>
    </recommendedName>
</protein>
<dbReference type="EMBL" id="WFKK01000010">
    <property type="protein sequence ID" value="KAB7889748.1"/>
    <property type="molecule type" value="Genomic_DNA"/>
</dbReference>
<dbReference type="GO" id="GO:0006352">
    <property type="term" value="P:DNA-templated transcription initiation"/>
    <property type="evidence" value="ECO:0007669"/>
    <property type="project" value="InterPro"/>
</dbReference>
<dbReference type="AlphaFoldDB" id="A0A6L4WUB4"/>
<dbReference type="InterPro" id="IPR013324">
    <property type="entry name" value="RNA_pol_sigma_r3/r4-like"/>
</dbReference>
<comment type="caution">
    <text evidence="2">The sequence shown here is derived from an EMBL/GenBank/DDBJ whole genome shotgun (WGS) entry which is preliminary data.</text>
</comment>
<evidence type="ECO:0000313" key="2">
    <source>
        <dbReference type="EMBL" id="KAB7889748.1"/>
    </source>
</evidence>
<dbReference type="Gene3D" id="1.10.10.10">
    <property type="entry name" value="Winged helix-like DNA-binding domain superfamily/Winged helix DNA-binding domain"/>
    <property type="match status" value="1"/>
</dbReference>
<proteinExistence type="predicted"/>
<dbReference type="SUPFAM" id="SSF88659">
    <property type="entry name" value="Sigma3 and sigma4 domains of RNA polymerase sigma factors"/>
    <property type="match status" value="1"/>
</dbReference>
<dbReference type="InterPro" id="IPR007630">
    <property type="entry name" value="RNA_pol_sigma70_r4"/>
</dbReference>
<accession>A0A6L4WUB4</accession>
<evidence type="ECO:0000259" key="1">
    <source>
        <dbReference type="Pfam" id="PF04545"/>
    </source>
</evidence>
<dbReference type="RefSeq" id="WP_152279652.1">
    <property type="nucleotide sequence ID" value="NZ_WFKK01000010.1"/>
</dbReference>
<organism evidence="2 3">
    <name type="scientific">Poseidonibacter ostreae</name>
    <dbReference type="NCBI Taxonomy" id="2654171"/>
    <lineage>
        <taxon>Bacteria</taxon>
        <taxon>Pseudomonadati</taxon>
        <taxon>Campylobacterota</taxon>
        <taxon>Epsilonproteobacteria</taxon>
        <taxon>Campylobacterales</taxon>
        <taxon>Arcobacteraceae</taxon>
        <taxon>Poseidonibacter</taxon>
    </lineage>
</organism>
<reference evidence="2 3" key="1">
    <citation type="submission" date="2019-10" db="EMBL/GenBank/DDBJ databases">
        <title>Poseidonibacter ostreae sp. nov., isolated from the gut of the Ostrea denselamellosa.</title>
        <authorList>
            <person name="Choi A."/>
        </authorList>
    </citation>
    <scope>NUCLEOTIDE SEQUENCE [LARGE SCALE GENOMIC DNA]</scope>
    <source>
        <strain evidence="2 3">SJOD-M-33</strain>
    </source>
</reference>
<dbReference type="InterPro" id="IPR036388">
    <property type="entry name" value="WH-like_DNA-bd_sf"/>
</dbReference>
<gene>
    <name evidence="2" type="ORF">GBG19_05040</name>
</gene>
<name>A0A6L4WUB4_9BACT</name>